<keyword evidence="2" id="KW-1185">Reference proteome</keyword>
<dbReference type="Proteomes" id="UP000824120">
    <property type="component" value="Chromosome 2"/>
</dbReference>
<evidence type="ECO:0000313" key="1">
    <source>
        <dbReference type="EMBL" id="KAG5619853.1"/>
    </source>
</evidence>
<gene>
    <name evidence="1" type="ORF">H5410_005071</name>
</gene>
<evidence type="ECO:0000313" key="2">
    <source>
        <dbReference type="Proteomes" id="UP000824120"/>
    </source>
</evidence>
<accession>A0A9J6A5L8</accession>
<dbReference type="AlphaFoldDB" id="A0A9J6A5L8"/>
<comment type="caution">
    <text evidence="1">The sequence shown here is derived from an EMBL/GenBank/DDBJ whole genome shotgun (WGS) entry which is preliminary data.</text>
</comment>
<sequence length="193" mass="21767">MRRNPENSSKIEPSCCEKKSVAYLTRACPSHTRMLESHPTCPHLRTSSVLVPNRTATVLNPLRIVQFCRFTLKKFLNKFSNSKFSGSSLFGFRLDPFGELLELRTRVVENLISGHCSLVAARNKMRDLLPWPAYQRLIVAPSVVAEEERDALLIQAIKESIFHPLFNGEHQHGNAIISSVRGIVVEGDGRRKS</sequence>
<reference evidence="1 2" key="1">
    <citation type="submission" date="2020-09" db="EMBL/GenBank/DDBJ databases">
        <title>De no assembly of potato wild relative species, Solanum commersonii.</title>
        <authorList>
            <person name="Cho K."/>
        </authorList>
    </citation>
    <scope>NUCLEOTIDE SEQUENCE [LARGE SCALE GENOMIC DNA]</scope>
    <source>
        <strain evidence="1">LZ3.2</strain>
        <tissue evidence="1">Leaf</tissue>
    </source>
</reference>
<dbReference type="EMBL" id="JACXVP010000002">
    <property type="protein sequence ID" value="KAG5619853.1"/>
    <property type="molecule type" value="Genomic_DNA"/>
</dbReference>
<proteinExistence type="predicted"/>
<organism evidence="1 2">
    <name type="scientific">Solanum commersonii</name>
    <name type="common">Commerson's wild potato</name>
    <name type="synonym">Commerson's nightshade</name>
    <dbReference type="NCBI Taxonomy" id="4109"/>
    <lineage>
        <taxon>Eukaryota</taxon>
        <taxon>Viridiplantae</taxon>
        <taxon>Streptophyta</taxon>
        <taxon>Embryophyta</taxon>
        <taxon>Tracheophyta</taxon>
        <taxon>Spermatophyta</taxon>
        <taxon>Magnoliopsida</taxon>
        <taxon>eudicotyledons</taxon>
        <taxon>Gunneridae</taxon>
        <taxon>Pentapetalae</taxon>
        <taxon>asterids</taxon>
        <taxon>lamiids</taxon>
        <taxon>Solanales</taxon>
        <taxon>Solanaceae</taxon>
        <taxon>Solanoideae</taxon>
        <taxon>Solaneae</taxon>
        <taxon>Solanum</taxon>
    </lineage>
</organism>
<name>A0A9J6A5L8_SOLCO</name>
<protein>
    <submittedName>
        <fullName evidence="1">Uncharacterized protein</fullName>
    </submittedName>
</protein>